<evidence type="ECO:0000259" key="7">
    <source>
        <dbReference type="Pfam" id="PF00847"/>
    </source>
</evidence>
<evidence type="ECO:0000256" key="5">
    <source>
        <dbReference type="ARBA" id="ARBA00023242"/>
    </source>
</evidence>
<protein>
    <recommendedName>
        <fullName evidence="7">AP2/ERF domain-containing protein</fullName>
    </recommendedName>
</protein>
<dbReference type="GO" id="GO:0003677">
    <property type="term" value="F:DNA binding"/>
    <property type="evidence" value="ECO:0007669"/>
    <property type="project" value="UniProtKB-KW"/>
</dbReference>
<evidence type="ECO:0000256" key="4">
    <source>
        <dbReference type="ARBA" id="ARBA00023163"/>
    </source>
</evidence>
<evidence type="ECO:0000256" key="2">
    <source>
        <dbReference type="ARBA" id="ARBA00023015"/>
    </source>
</evidence>
<dbReference type="Pfam" id="PF00847">
    <property type="entry name" value="AP2"/>
    <property type="match status" value="1"/>
</dbReference>
<keyword evidence="5" id="KW-0539">Nucleus</keyword>
<feature type="domain" description="AP2/ERF" evidence="7">
    <location>
        <begin position="518"/>
        <end position="569"/>
    </location>
</feature>
<organism evidence="8 9">
    <name type="scientific">Theileria equi strain WA</name>
    <dbReference type="NCBI Taxonomy" id="1537102"/>
    <lineage>
        <taxon>Eukaryota</taxon>
        <taxon>Sar</taxon>
        <taxon>Alveolata</taxon>
        <taxon>Apicomplexa</taxon>
        <taxon>Aconoidasida</taxon>
        <taxon>Piroplasmida</taxon>
        <taxon>Theileriidae</taxon>
        <taxon>Theileria</taxon>
    </lineage>
</organism>
<feature type="region of interest" description="Disordered" evidence="6">
    <location>
        <begin position="435"/>
        <end position="459"/>
    </location>
</feature>
<evidence type="ECO:0000313" key="9">
    <source>
        <dbReference type="Proteomes" id="UP000031512"/>
    </source>
</evidence>
<evidence type="ECO:0000313" key="8">
    <source>
        <dbReference type="EMBL" id="AFZ81712.1"/>
    </source>
</evidence>
<dbReference type="STRING" id="1537102.L0B1G5"/>
<evidence type="ECO:0000256" key="6">
    <source>
        <dbReference type="SAM" id="MobiDB-lite"/>
    </source>
</evidence>
<proteinExistence type="predicted"/>
<dbReference type="GO" id="GO:0003700">
    <property type="term" value="F:DNA-binding transcription factor activity"/>
    <property type="evidence" value="ECO:0007669"/>
    <property type="project" value="InterPro"/>
</dbReference>
<feature type="compositionally biased region" description="Basic and acidic residues" evidence="6">
    <location>
        <begin position="435"/>
        <end position="452"/>
    </location>
</feature>
<accession>L0B1G5</accession>
<dbReference type="RefSeq" id="XP_004831378.1">
    <property type="nucleotide sequence ID" value="XM_004831321.1"/>
</dbReference>
<dbReference type="OrthoDB" id="372718at2759"/>
<keyword evidence="3" id="KW-0238">DNA-binding</keyword>
<name>L0B1G5_THEEQ</name>
<dbReference type="VEuPathDB" id="PiroplasmaDB:BEWA_011300"/>
<dbReference type="eggNOG" id="ENOG502T07W">
    <property type="taxonomic scope" value="Eukaryota"/>
</dbReference>
<dbReference type="GO" id="GO:0005634">
    <property type="term" value="C:nucleus"/>
    <property type="evidence" value="ECO:0007669"/>
    <property type="project" value="UniProtKB-SubCell"/>
</dbReference>
<sequence length="576" mass="65899">MTKTPLAVESIREIEIPLIETLNDEFCSNSAMLSVNMQKTATIVDDCYDSLSNLDSENFTPFSKINEFKVYGGYTLEDLDTNVDTTSIPESEVVSEYFDIYSTNESLDKIYSLDSISQKWDFDYSPNISDQTTKSDDTTIVESFNNELSNVEQDLTPFCEDEFRYVTCRWKSIYKSSSNTYDIESQSKNECVECSENINLRNKRKYSNIGLYNGISSEKKTHLLQTSNDSKGSKQLILENNALITLSVPILENSFHFIPTLSHKCAKLVSQHPINTNYCVYVGADYNKLVCSCDMGHHKGSNSHSTSCKVVVGGIELSTESWPVSRASKLYLSVNNWDRRLNKYHKSAGNIVKDNFNGHNSKDNFCLLYKHKHDDVKIQQRIEPCPCTSPDGEPMSICDIHIDKYKDELLKIGNILISEITGIKMKDEPKINQEKEIFSETPKKTPTEGHKDTGKRRRLYKQKSLVNLSETTKFVSDNDVESKTFDVQSSNGSESGNDVPDHRLRTCKHELNNNNNEKVSGVWYDTNRHLWRVVYMKGNKRKTQGFSTLKLGYEEARRKAIQLRHEMVALYQNDKF</sequence>
<reference evidence="8 9" key="1">
    <citation type="journal article" date="2012" name="BMC Genomics">
        <title>Comparative genomic analysis and phylogenetic position of Theileria equi.</title>
        <authorList>
            <person name="Kappmeyer L.S."/>
            <person name="Thiagarajan M."/>
            <person name="Herndon D.R."/>
            <person name="Ramsay J.D."/>
            <person name="Caler E."/>
            <person name="Djikeng A."/>
            <person name="Gillespie J.J."/>
            <person name="Lau A.O."/>
            <person name="Roalson E.H."/>
            <person name="Silva J.C."/>
            <person name="Silva M.G."/>
            <person name="Suarez C.E."/>
            <person name="Ueti M.W."/>
            <person name="Nene V.M."/>
            <person name="Mealey R.H."/>
            <person name="Knowles D.P."/>
            <person name="Brayton K.A."/>
        </authorList>
    </citation>
    <scope>NUCLEOTIDE SEQUENCE [LARGE SCALE GENOMIC DNA]</scope>
    <source>
        <strain evidence="8 9">WA</strain>
    </source>
</reference>
<keyword evidence="9" id="KW-1185">Reference proteome</keyword>
<dbReference type="KEGG" id="beq:BEWA_011300"/>
<dbReference type="Gene3D" id="1.20.5.2050">
    <property type="match status" value="1"/>
</dbReference>
<keyword evidence="2" id="KW-0805">Transcription regulation</keyword>
<gene>
    <name evidence="8" type="ORF">BEWA_011300</name>
</gene>
<evidence type="ECO:0000256" key="1">
    <source>
        <dbReference type="ARBA" id="ARBA00004123"/>
    </source>
</evidence>
<dbReference type="GeneID" id="15806454"/>
<dbReference type="AlphaFoldDB" id="L0B1G5"/>
<dbReference type="InterPro" id="IPR001471">
    <property type="entry name" value="AP2/ERF_dom"/>
</dbReference>
<dbReference type="Proteomes" id="UP000031512">
    <property type="component" value="Chromosome 3"/>
</dbReference>
<evidence type="ECO:0000256" key="3">
    <source>
        <dbReference type="ARBA" id="ARBA00023125"/>
    </source>
</evidence>
<dbReference type="EMBL" id="CP001670">
    <property type="protein sequence ID" value="AFZ81712.1"/>
    <property type="molecule type" value="Genomic_DNA"/>
</dbReference>
<keyword evidence="4" id="KW-0804">Transcription</keyword>
<comment type="subcellular location">
    <subcellularLocation>
        <location evidence="1">Nucleus</location>
    </subcellularLocation>
</comment>